<keyword evidence="1" id="KW-0808">Transferase</keyword>
<comment type="caution">
    <text evidence="1">The sequence shown here is derived from an EMBL/GenBank/DDBJ whole genome shotgun (WGS) entry which is preliminary data.</text>
</comment>
<reference evidence="1" key="1">
    <citation type="journal article" date="2019" name="Sci. Rep.">
        <title>Draft genome of Tanacetum cinerariifolium, the natural source of mosquito coil.</title>
        <authorList>
            <person name="Yamashiro T."/>
            <person name="Shiraishi A."/>
            <person name="Satake H."/>
            <person name="Nakayama K."/>
        </authorList>
    </citation>
    <scope>NUCLEOTIDE SEQUENCE</scope>
</reference>
<evidence type="ECO:0000313" key="1">
    <source>
        <dbReference type="EMBL" id="GFA51665.1"/>
    </source>
</evidence>
<organism evidence="1">
    <name type="scientific">Tanacetum cinerariifolium</name>
    <name type="common">Dalmatian daisy</name>
    <name type="synonym">Chrysanthemum cinerariifolium</name>
    <dbReference type="NCBI Taxonomy" id="118510"/>
    <lineage>
        <taxon>Eukaryota</taxon>
        <taxon>Viridiplantae</taxon>
        <taxon>Streptophyta</taxon>
        <taxon>Embryophyta</taxon>
        <taxon>Tracheophyta</taxon>
        <taxon>Spermatophyta</taxon>
        <taxon>Magnoliopsida</taxon>
        <taxon>eudicotyledons</taxon>
        <taxon>Gunneridae</taxon>
        <taxon>Pentapetalae</taxon>
        <taxon>asterids</taxon>
        <taxon>campanulids</taxon>
        <taxon>Asterales</taxon>
        <taxon>Asteraceae</taxon>
        <taxon>Asteroideae</taxon>
        <taxon>Anthemideae</taxon>
        <taxon>Anthemidinae</taxon>
        <taxon>Tanacetum</taxon>
    </lineage>
</organism>
<keyword evidence="1" id="KW-0548">Nucleotidyltransferase</keyword>
<sequence>PFLRTGRALINVDGEELILRVDDEAITFKVGQTSKYSYNDVESINRIDFIDVACDKYVQEGGDFILEEIEAYLISESIPPRIDDTDLYLEGGIRLLKELLNSDPSLSPLPPKELNVEEIKTIKSSIDEPLELELKELLSYLEYAYLEGTDKLAVIIAKDLNDNEKEALLKVLKSHKWVIAWKSPTSRV</sequence>
<feature type="non-terminal residue" evidence="1">
    <location>
        <position position="1"/>
    </location>
</feature>
<gene>
    <name evidence="1" type="ORF">Tci_623637</name>
</gene>
<protein>
    <submittedName>
        <fullName evidence="1">DNA-directed DNA polymerase</fullName>
    </submittedName>
</protein>
<dbReference type="EMBL" id="BKCJ010437835">
    <property type="protein sequence ID" value="GFA51665.1"/>
    <property type="molecule type" value="Genomic_DNA"/>
</dbReference>
<name>A0A699JSU7_TANCI</name>
<dbReference type="GO" id="GO:0003887">
    <property type="term" value="F:DNA-directed DNA polymerase activity"/>
    <property type="evidence" value="ECO:0007669"/>
    <property type="project" value="UniProtKB-KW"/>
</dbReference>
<proteinExistence type="predicted"/>
<accession>A0A699JSU7</accession>
<keyword evidence="1" id="KW-0239">DNA-directed DNA polymerase</keyword>
<dbReference type="AlphaFoldDB" id="A0A699JSU7"/>